<dbReference type="EMBL" id="ML976233">
    <property type="protein sequence ID" value="KAF1935799.1"/>
    <property type="molecule type" value="Genomic_DNA"/>
</dbReference>
<dbReference type="OrthoDB" id="5134445at2759"/>
<evidence type="ECO:0008006" key="3">
    <source>
        <dbReference type="Google" id="ProtNLM"/>
    </source>
</evidence>
<proteinExistence type="predicted"/>
<gene>
    <name evidence="1" type="ORF">EJ02DRAFT_460040</name>
</gene>
<reference evidence="1" key="1">
    <citation type="journal article" date="2020" name="Stud. Mycol.">
        <title>101 Dothideomycetes genomes: a test case for predicting lifestyles and emergence of pathogens.</title>
        <authorList>
            <person name="Haridas S."/>
            <person name="Albert R."/>
            <person name="Binder M."/>
            <person name="Bloem J."/>
            <person name="Labutti K."/>
            <person name="Salamov A."/>
            <person name="Andreopoulos B."/>
            <person name="Baker S."/>
            <person name="Barry K."/>
            <person name="Bills G."/>
            <person name="Bluhm B."/>
            <person name="Cannon C."/>
            <person name="Castanera R."/>
            <person name="Culley D."/>
            <person name="Daum C."/>
            <person name="Ezra D."/>
            <person name="Gonzalez J."/>
            <person name="Henrissat B."/>
            <person name="Kuo A."/>
            <person name="Liang C."/>
            <person name="Lipzen A."/>
            <person name="Lutzoni F."/>
            <person name="Magnuson J."/>
            <person name="Mondo S."/>
            <person name="Nolan M."/>
            <person name="Ohm R."/>
            <person name="Pangilinan J."/>
            <person name="Park H.-J."/>
            <person name="Ramirez L."/>
            <person name="Alfaro M."/>
            <person name="Sun H."/>
            <person name="Tritt A."/>
            <person name="Yoshinaga Y."/>
            <person name="Zwiers L.-H."/>
            <person name="Turgeon B."/>
            <person name="Goodwin S."/>
            <person name="Spatafora J."/>
            <person name="Crous P."/>
            <person name="Grigoriev I."/>
        </authorList>
    </citation>
    <scope>NUCLEOTIDE SEQUENCE</scope>
    <source>
        <strain evidence="1">CBS 161.51</strain>
    </source>
</reference>
<protein>
    <recommendedName>
        <fullName evidence="3">Fungal-type protein kinase domain-containing protein</fullName>
    </recommendedName>
</protein>
<dbReference type="AlphaFoldDB" id="A0A6A5S7P0"/>
<keyword evidence="2" id="KW-1185">Reference proteome</keyword>
<sequence length="196" mass="23170">MGDDSLDNSESSVYRRLEEEQGKSMPRLIGRVELPHYYSSRYCSADTEHRIADFKGLLMQFIDSFTLEALFQADISPAPRDAYESIIDNAIQKIHNIIARGFLKHKGRTHKVVVRWVAIDRRYQTYFIDLTNWRLRKDESDRDWRLEQANMEEEGAIGQVMQGRLKKFRRGGYTYKWTEQKEQLQDDFRGEDGPRI</sequence>
<dbReference type="Proteomes" id="UP000800038">
    <property type="component" value="Unassembled WGS sequence"/>
</dbReference>
<evidence type="ECO:0000313" key="2">
    <source>
        <dbReference type="Proteomes" id="UP000800038"/>
    </source>
</evidence>
<organism evidence="1 2">
    <name type="scientific">Clathrospora elynae</name>
    <dbReference type="NCBI Taxonomy" id="706981"/>
    <lineage>
        <taxon>Eukaryota</taxon>
        <taxon>Fungi</taxon>
        <taxon>Dikarya</taxon>
        <taxon>Ascomycota</taxon>
        <taxon>Pezizomycotina</taxon>
        <taxon>Dothideomycetes</taxon>
        <taxon>Pleosporomycetidae</taxon>
        <taxon>Pleosporales</taxon>
        <taxon>Diademaceae</taxon>
        <taxon>Clathrospora</taxon>
    </lineage>
</organism>
<accession>A0A6A5S7P0</accession>
<name>A0A6A5S7P0_9PLEO</name>
<evidence type="ECO:0000313" key="1">
    <source>
        <dbReference type="EMBL" id="KAF1935799.1"/>
    </source>
</evidence>